<gene>
    <name evidence="2" type="ORF">CLO192961_LOCUS441318</name>
</gene>
<protein>
    <recommendedName>
        <fullName evidence="1">DUF6546 domain-containing protein</fullName>
    </recommendedName>
</protein>
<accession>A0ABY6V000</accession>
<dbReference type="Pfam" id="PF20183">
    <property type="entry name" value="DUF6546"/>
    <property type="match status" value="1"/>
</dbReference>
<name>A0ABY6V000_BIOOC</name>
<dbReference type="Proteomes" id="UP000766486">
    <property type="component" value="Unassembled WGS sequence"/>
</dbReference>
<dbReference type="EMBL" id="CABFNS010000928">
    <property type="protein sequence ID" value="VUC36403.1"/>
    <property type="molecule type" value="Genomic_DNA"/>
</dbReference>
<proteinExistence type="predicted"/>
<sequence>MAEVASWYRLPTEIQAMILGEIVAKANTTLKVDQASVSAKPNQGIGRLASVCRDWQRFFERHTFKRLLLIESNLSGFEQVILSRPVRLTYIQNLLLRIKLSVYNCEVCEQPEDASIIKLNNAIFSSCIQHLLNTLASWKPGLAENPETCNSAKPGFHGLTLEISVYSPSDNNHRFNFCAQENDYPFRTEADLGKTPSLLEYHRQRAALGPTAQQKKHESGTLFLHRDAKRLYGTPLKLGSTAPVLPRAPIVKGLLLRRSTCRSIDVGALAQILRQSLVALTWFRYESRRPVCYLELEDFAEGFRKTLVPALPSSLRRLYLNETLDFSTYEKLAGLPLDADNLALAICTNPALGQLREFSAGYQVKAREVLSELGQRRRLLTATIPLPRCRWENLELLCLGSYTLASPRSSKSAIEMVMYEGALAALKLPKLRIMEVWGSSSQGFAHLFRYKLEHREATITWTWCEGRPVELPHRYDKYWRKVVLDRGGRLPVRVVQSRFSESTAEIRDSQGQCILKHLELKHLNLDPISLAQIEADEAIRSESLN</sequence>
<evidence type="ECO:0000259" key="1">
    <source>
        <dbReference type="Pfam" id="PF20183"/>
    </source>
</evidence>
<feature type="domain" description="DUF6546" evidence="1">
    <location>
        <begin position="341"/>
        <end position="521"/>
    </location>
</feature>
<dbReference type="InterPro" id="IPR046676">
    <property type="entry name" value="DUF6546"/>
</dbReference>
<reference evidence="2 3" key="1">
    <citation type="submission" date="2019-06" db="EMBL/GenBank/DDBJ databases">
        <authorList>
            <person name="Broberg M."/>
        </authorList>
    </citation>
    <scope>NUCLEOTIDE SEQUENCE [LARGE SCALE GENOMIC DNA]</scope>
</reference>
<keyword evidence="3" id="KW-1185">Reference proteome</keyword>
<evidence type="ECO:0000313" key="2">
    <source>
        <dbReference type="EMBL" id="VUC36403.1"/>
    </source>
</evidence>
<organism evidence="2 3">
    <name type="scientific">Bionectria ochroleuca</name>
    <name type="common">Gliocladium roseum</name>
    <dbReference type="NCBI Taxonomy" id="29856"/>
    <lineage>
        <taxon>Eukaryota</taxon>
        <taxon>Fungi</taxon>
        <taxon>Dikarya</taxon>
        <taxon>Ascomycota</taxon>
        <taxon>Pezizomycotina</taxon>
        <taxon>Sordariomycetes</taxon>
        <taxon>Hypocreomycetidae</taxon>
        <taxon>Hypocreales</taxon>
        <taxon>Bionectriaceae</taxon>
        <taxon>Clonostachys</taxon>
    </lineage>
</organism>
<evidence type="ECO:0000313" key="3">
    <source>
        <dbReference type="Proteomes" id="UP000766486"/>
    </source>
</evidence>
<comment type="caution">
    <text evidence="2">The sequence shown here is derived from an EMBL/GenBank/DDBJ whole genome shotgun (WGS) entry which is preliminary data.</text>
</comment>